<reference evidence="1" key="1">
    <citation type="submission" date="2021-08" db="EMBL/GenBank/DDBJ databases">
        <title>The first chromosome-level gecko genome reveals the dynamic sex chromosomes of Neotropical dwarf geckos (Sphaerodactylidae: Sphaerodactylus).</title>
        <authorList>
            <person name="Pinto B.J."/>
            <person name="Keating S.E."/>
            <person name="Gamble T."/>
        </authorList>
    </citation>
    <scope>NUCLEOTIDE SEQUENCE</scope>
    <source>
        <strain evidence="1">TG3544</strain>
    </source>
</reference>
<accession>A0ACB8FP41</accession>
<name>A0ACB8FP41_9SAUR</name>
<comment type="caution">
    <text evidence="1">The sequence shown here is derived from an EMBL/GenBank/DDBJ whole genome shotgun (WGS) entry which is preliminary data.</text>
</comment>
<proteinExistence type="predicted"/>
<organism evidence="1 2">
    <name type="scientific">Sphaerodactylus townsendi</name>
    <dbReference type="NCBI Taxonomy" id="933632"/>
    <lineage>
        <taxon>Eukaryota</taxon>
        <taxon>Metazoa</taxon>
        <taxon>Chordata</taxon>
        <taxon>Craniata</taxon>
        <taxon>Vertebrata</taxon>
        <taxon>Euteleostomi</taxon>
        <taxon>Lepidosauria</taxon>
        <taxon>Squamata</taxon>
        <taxon>Bifurcata</taxon>
        <taxon>Gekkota</taxon>
        <taxon>Sphaerodactylidae</taxon>
        <taxon>Sphaerodactylus</taxon>
    </lineage>
</organism>
<dbReference type="Proteomes" id="UP000827872">
    <property type="component" value="Linkage Group LG06"/>
</dbReference>
<protein>
    <submittedName>
        <fullName evidence="1">Uncharacterized protein</fullName>
    </submittedName>
</protein>
<evidence type="ECO:0000313" key="1">
    <source>
        <dbReference type="EMBL" id="KAH8007355.1"/>
    </source>
</evidence>
<sequence length="156" mass="18939">MQEEQHKEEGRRRDLEREEKLLERREKMQVEQRKHDLEMLRLRAEYSRKINVTPKDFAQYWEEEDPSIYLANFEKAAMQWGIAEAQYMSYLCSILTRELATIYHSMPRAEGKVTFKDFKEYVVKMSEMGRRWVEEAKAGDFEVLFQLLVLDQLYAW</sequence>
<dbReference type="EMBL" id="CM037619">
    <property type="protein sequence ID" value="KAH8007355.1"/>
    <property type="molecule type" value="Genomic_DNA"/>
</dbReference>
<keyword evidence="2" id="KW-1185">Reference proteome</keyword>
<gene>
    <name evidence="1" type="ORF">K3G42_020786</name>
</gene>
<evidence type="ECO:0000313" key="2">
    <source>
        <dbReference type="Proteomes" id="UP000827872"/>
    </source>
</evidence>